<dbReference type="Gene3D" id="1.10.8.10">
    <property type="entry name" value="DNA helicase RuvA subunit, C-terminal domain"/>
    <property type="match status" value="1"/>
</dbReference>
<dbReference type="InterPro" id="IPR009060">
    <property type="entry name" value="UBA-like_sf"/>
</dbReference>
<proteinExistence type="inferred from homology"/>
<dbReference type="GO" id="GO:0003746">
    <property type="term" value="F:translation elongation factor activity"/>
    <property type="evidence" value="ECO:0007669"/>
    <property type="project" value="UniProtKB-KW"/>
</dbReference>
<evidence type="ECO:0000256" key="2">
    <source>
        <dbReference type="ARBA" id="ARBA00022768"/>
    </source>
</evidence>
<dbReference type="PANTHER" id="PTHR11741:SF0">
    <property type="entry name" value="ELONGATION FACTOR TS, MITOCHONDRIAL"/>
    <property type="match status" value="1"/>
</dbReference>
<accession>A0A382I620</accession>
<evidence type="ECO:0000313" key="4">
    <source>
        <dbReference type="EMBL" id="SVB94782.1"/>
    </source>
</evidence>
<dbReference type="EMBL" id="UINC01065286">
    <property type="protein sequence ID" value="SVB94782.1"/>
    <property type="molecule type" value="Genomic_DNA"/>
</dbReference>
<dbReference type="SUPFAM" id="SSF46934">
    <property type="entry name" value="UBA-like"/>
    <property type="match status" value="1"/>
</dbReference>
<dbReference type="HAMAP" id="MF_00050">
    <property type="entry name" value="EF_Ts"/>
    <property type="match status" value="1"/>
</dbReference>
<name>A0A382I620_9ZZZZ</name>
<dbReference type="PANTHER" id="PTHR11741">
    <property type="entry name" value="ELONGATION FACTOR TS"/>
    <property type="match status" value="1"/>
</dbReference>
<keyword evidence="2" id="KW-0251">Elongation factor</keyword>
<evidence type="ECO:0000256" key="1">
    <source>
        <dbReference type="ARBA" id="ARBA00005532"/>
    </source>
</evidence>
<dbReference type="CDD" id="cd14275">
    <property type="entry name" value="UBA_EF-Ts"/>
    <property type="match status" value="1"/>
</dbReference>
<organism evidence="4">
    <name type="scientific">marine metagenome</name>
    <dbReference type="NCBI Taxonomy" id="408172"/>
    <lineage>
        <taxon>unclassified sequences</taxon>
        <taxon>metagenomes</taxon>
        <taxon>ecological metagenomes</taxon>
    </lineage>
</organism>
<reference evidence="4" key="1">
    <citation type="submission" date="2018-05" db="EMBL/GenBank/DDBJ databases">
        <authorList>
            <person name="Lanie J.A."/>
            <person name="Ng W.-L."/>
            <person name="Kazmierczak K.M."/>
            <person name="Andrzejewski T.M."/>
            <person name="Davidsen T.M."/>
            <person name="Wayne K.J."/>
            <person name="Tettelin H."/>
            <person name="Glass J.I."/>
            <person name="Rusch D."/>
            <person name="Podicherti R."/>
            <person name="Tsui H.-C.T."/>
            <person name="Winkler M.E."/>
        </authorList>
    </citation>
    <scope>NUCLEOTIDE SEQUENCE</scope>
</reference>
<protein>
    <recommendedName>
        <fullName evidence="5">Translation elongation factor EFTs/EF1B dimerisation domain-containing protein</fullName>
    </recommendedName>
</protein>
<sequence>MTNIEKIKQLRQSTGAGFKDCSTAIEEAKGDLNKAAEILRIKGISKASKKMTRVANEGVVAVSGDEKKISLIEI</sequence>
<dbReference type="InterPro" id="IPR001816">
    <property type="entry name" value="Transl_elong_EFTs/EF1B"/>
</dbReference>
<keyword evidence="3" id="KW-0648">Protein biosynthesis</keyword>
<evidence type="ECO:0000256" key="3">
    <source>
        <dbReference type="ARBA" id="ARBA00022917"/>
    </source>
</evidence>
<feature type="non-terminal residue" evidence="4">
    <location>
        <position position="74"/>
    </location>
</feature>
<gene>
    <name evidence="4" type="ORF">METZ01_LOCUS247636</name>
</gene>
<dbReference type="AlphaFoldDB" id="A0A382I620"/>
<comment type="similarity">
    <text evidence="1">Belongs to the EF-Ts family.</text>
</comment>
<evidence type="ECO:0008006" key="5">
    <source>
        <dbReference type="Google" id="ProtNLM"/>
    </source>
</evidence>
<dbReference type="FunFam" id="1.10.8.10:FF:000001">
    <property type="entry name" value="Elongation factor Ts"/>
    <property type="match status" value="1"/>
</dbReference>